<evidence type="ECO:0000256" key="1">
    <source>
        <dbReference type="SAM" id="MobiDB-lite"/>
    </source>
</evidence>
<comment type="caution">
    <text evidence="2">The sequence shown here is derived from an EMBL/GenBank/DDBJ whole genome shotgun (WGS) entry which is preliminary data.</text>
</comment>
<reference evidence="2 3" key="1">
    <citation type="submission" date="2015-07" db="EMBL/GenBank/DDBJ databases">
        <title>Draft genome of Bellilinea caldifistulae DSM 17877.</title>
        <authorList>
            <person name="Hemp J."/>
            <person name="Ward L.M."/>
            <person name="Pace L.A."/>
            <person name="Fischer W.W."/>
        </authorList>
    </citation>
    <scope>NUCLEOTIDE SEQUENCE [LARGE SCALE GENOMIC DNA]</scope>
    <source>
        <strain evidence="2 3">GOMI-1</strain>
    </source>
</reference>
<accession>A0A0P6XMJ5</accession>
<gene>
    <name evidence="2" type="ORF">AC812_03540</name>
</gene>
<name>A0A0P6XMJ5_9CHLR</name>
<evidence type="ECO:0000313" key="2">
    <source>
        <dbReference type="EMBL" id="KPL77611.1"/>
    </source>
</evidence>
<dbReference type="RefSeq" id="WP_169787253.1">
    <property type="nucleotide sequence ID" value="NZ_DF967971.1"/>
</dbReference>
<dbReference type="AlphaFoldDB" id="A0A0P6XMJ5"/>
<sequence length="87" mass="9640">MGLFGQQAAGLFQLVYGFTQPGLYLSILQRFGKTGKTAAISRQIATQINYGGAALLLQPESRKRTKTQHQAYLHGQQNQTDNQPFAR</sequence>
<dbReference type="EMBL" id="LGHJ01000009">
    <property type="protein sequence ID" value="KPL77611.1"/>
    <property type="molecule type" value="Genomic_DNA"/>
</dbReference>
<organism evidence="2 3">
    <name type="scientific">Bellilinea caldifistulae</name>
    <dbReference type="NCBI Taxonomy" id="360411"/>
    <lineage>
        <taxon>Bacteria</taxon>
        <taxon>Bacillati</taxon>
        <taxon>Chloroflexota</taxon>
        <taxon>Anaerolineae</taxon>
        <taxon>Anaerolineales</taxon>
        <taxon>Anaerolineaceae</taxon>
        <taxon>Bellilinea</taxon>
    </lineage>
</organism>
<evidence type="ECO:0000313" key="3">
    <source>
        <dbReference type="Proteomes" id="UP000050514"/>
    </source>
</evidence>
<proteinExistence type="predicted"/>
<feature type="compositionally biased region" description="Polar residues" evidence="1">
    <location>
        <begin position="75"/>
        <end position="87"/>
    </location>
</feature>
<feature type="region of interest" description="Disordered" evidence="1">
    <location>
        <begin position="62"/>
        <end position="87"/>
    </location>
</feature>
<dbReference type="Proteomes" id="UP000050514">
    <property type="component" value="Unassembled WGS sequence"/>
</dbReference>
<protein>
    <submittedName>
        <fullName evidence="2">Uncharacterized protein</fullName>
    </submittedName>
</protein>
<keyword evidence="3" id="KW-1185">Reference proteome</keyword>